<keyword evidence="1" id="KW-0175">Coiled coil</keyword>
<dbReference type="AlphaFoldDB" id="A0AAV9BBG5"/>
<feature type="compositionally biased region" description="Low complexity" evidence="2">
    <location>
        <begin position="576"/>
        <end position="587"/>
    </location>
</feature>
<accession>A0AAV9BBG5</accession>
<dbReference type="PANTHER" id="PTHR47458:SF1">
    <property type="entry name" value="SMAD_FHA DOMAIN-CONTAINING PROTEIN"/>
    <property type="match status" value="1"/>
</dbReference>
<dbReference type="EMBL" id="JAUJYN010000004">
    <property type="protein sequence ID" value="KAK1274064.1"/>
    <property type="molecule type" value="Genomic_DNA"/>
</dbReference>
<organism evidence="4 5">
    <name type="scientific">Acorus gramineus</name>
    <name type="common">Dwarf sweet flag</name>
    <dbReference type="NCBI Taxonomy" id="55184"/>
    <lineage>
        <taxon>Eukaryota</taxon>
        <taxon>Viridiplantae</taxon>
        <taxon>Streptophyta</taxon>
        <taxon>Embryophyta</taxon>
        <taxon>Tracheophyta</taxon>
        <taxon>Spermatophyta</taxon>
        <taxon>Magnoliopsida</taxon>
        <taxon>Liliopsida</taxon>
        <taxon>Acoraceae</taxon>
        <taxon>Acorus</taxon>
    </lineage>
</organism>
<proteinExistence type="predicted"/>
<keyword evidence="5" id="KW-1185">Reference proteome</keyword>
<feature type="region of interest" description="Disordered" evidence="2">
    <location>
        <begin position="758"/>
        <end position="803"/>
    </location>
</feature>
<reference evidence="4" key="2">
    <citation type="submission" date="2023-06" db="EMBL/GenBank/DDBJ databases">
        <authorList>
            <person name="Ma L."/>
            <person name="Liu K.-W."/>
            <person name="Li Z."/>
            <person name="Hsiao Y.-Y."/>
            <person name="Qi Y."/>
            <person name="Fu T."/>
            <person name="Tang G."/>
            <person name="Zhang D."/>
            <person name="Sun W.-H."/>
            <person name="Liu D.-K."/>
            <person name="Li Y."/>
            <person name="Chen G.-Z."/>
            <person name="Liu X.-D."/>
            <person name="Liao X.-Y."/>
            <person name="Jiang Y.-T."/>
            <person name="Yu X."/>
            <person name="Hao Y."/>
            <person name="Huang J."/>
            <person name="Zhao X.-W."/>
            <person name="Ke S."/>
            <person name="Chen Y.-Y."/>
            <person name="Wu W.-L."/>
            <person name="Hsu J.-L."/>
            <person name="Lin Y.-F."/>
            <person name="Huang M.-D."/>
            <person name="Li C.-Y."/>
            <person name="Huang L."/>
            <person name="Wang Z.-W."/>
            <person name="Zhao X."/>
            <person name="Zhong W.-Y."/>
            <person name="Peng D.-H."/>
            <person name="Ahmad S."/>
            <person name="Lan S."/>
            <person name="Zhang J.-S."/>
            <person name="Tsai W.-C."/>
            <person name="Van De Peer Y."/>
            <person name="Liu Z.-J."/>
        </authorList>
    </citation>
    <scope>NUCLEOTIDE SEQUENCE</scope>
    <source>
        <strain evidence="4">SCP</strain>
        <tissue evidence="4">Leaves</tissue>
    </source>
</reference>
<evidence type="ECO:0000256" key="2">
    <source>
        <dbReference type="SAM" id="MobiDB-lite"/>
    </source>
</evidence>
<name>A0AAV9BBG5_ACOGR</name>
<evidence type="ECO:0000313" key="5">
    <source>
        <dbReference type="Proteomes" id="UP001179952"/>
    </source>
</evidence>
<feature type="compositionally biased region" description="Acidic residues" evidence="2">
    <location>
        <begin position="781"/>
        <end position="794"/>
    </location>
</feature>
<feature type="region of interest" description="Disordered" evidence="2">
    <location>
        <begin position="550"/>
        <end position="592"/>
    </location>
</feature>
<dbReference type="SUPFAM" id="SSF49879">
    <property type="entry name" value="SMAD/FHA domain"/>
    <property type="match status" value="1"/>
</dbReference>
<dbReference type="InterPro" id="IPR000253">
    <property type="entry name" value="FHA_dom"/>
</dbReference>
<dbReference type="Proteomes" id="UP001179952">
    <property type="component" value="Unassembled WGS sequence"/>
</dbReference>
<dbReference type="PANTHER" id="PTHR47458">
    <property type="entry name" value="SMAD/FHA DOMAIN-CONTAINING PROTEIN"/>
    <property type="match status" value="1"/>
</dbReference>
<dbReference type="Gene3D" id="2.60.200.20">
    <property type="match status" value="1"/>
</dbReference>
<feature type="region of interest" description="Disordered" evidence="2">
    <location>
        <begin position="1"/>
        <end position="29"/>
    </location>
</feature>
<evidence type="ECO:0000259" key="3">
    <source>
        <dbReference type="PROSITE" id="PS50006"/>
    </source>
</evidence>
<dbReference type="Pfam" id="PF00498">
    <property type="entry name" value="FHA"/>
    <property type="match status" value="1"/>
</dbReference>
<evidence type="ECO:0000256" key="1">
    <source>
        <dbReference type="SAM" id="Coils"/>
    </source>
</evidence>
<feature type="coiled-coil region" evidence="1">
    <location>
        <begin position="309"/>
        <end position="336"/>
    </location>
</feature>
<feature type="domain" description="FHA" evidence="3">
    <location>
        <begin position="83"/>
        <end position="133"/>
    </location>
</feature>
<feature type="coiled-coil region" evidence="1">
    <location>
        <begin position="388"/>
        <end position="454"/>
    </location>
</feature>
<dbReference type="PROSITE" id="PS50006">
    <property type="entry name" value="FHA_DOMAIN"/>
    <property type="match status" value="1"/>
</dbReference>
<protein>
    <recommendedName>
        <fullName evidence="3">FHA domain-containing protein</fullName>
    </recommendedName>
</protein>
<reference evidence="4" key="1">
    <citation type="journal article" date="2023" name="Nat. Commun.">
        <title>Diploid and tetraploid genomes of Acorus and the evolution of monocots.</title>
        <authorList>
            <person name="Ma L."/>
            <person name="Liu K.W."/>
            <person name="Li Z."/>
            <person name="Hsiao Y.Y."/>
            <person name="Qi Y."/>
            <person name="Fu T."/>
            <person name="Tang G.D."/>
            <person name="Zhang D."/>
            <person name="Sun W.H."/>
            <person name="Liu D.K."/>
            <person name="Li Y."/>
            <person name="Chen G.Z."/>
            <person name="Liu X.D."/>
            <person name="Liao X.Y."/>
            <person name="Jiang Y.T."/>
            <person name="Yu X."/>
            <person name="Hao Y."/>
            <person name="Huang J."/>
            <person name="Zhao X.W."/>
            <person name="Ke S."/>
            <person name="Chen Y.Y."/>
            <person name="Wu W.L."/>
            <person name="Hsu J.L."/>
            <person name="Lin Y.F."/>
            <person name="Huang M.D."/>
            <person name="Li C.Y."/>
            <person name="Huang L."/>
            <person name="Wang Z.W."/>
            <person name="Zhao X."/>
            <person name="Zhong W.Y."/>
            <person name="Peng D.H."/>
            <person name="Ahmad S."/>
            <person name="Lan S."/>
            <person name="Zhang J.S."/>
            <person name="Tsai W.C."/>
            <person name="Van de Peer Y."/>
            <person name="Liu Z.J."/>
        </authorList>
    </citation>
    <scope>NUCLEOTIDE SEQUENCE</scope>
    <source>
        <strain evidence="4">SCP</strain>
    </source>
</reference>
<comment type="caution">
    <text evidence="4">The sequence shown here is derived from an EMBL/GenBank/DDBJ whole genome shotgun (WGS) entry which is preliminary data.</text>
</comment>
<dbReference type="InterPro" id="IPR008984">
    <property type="entry name" value="SMAD_FHA_dom_sf"/>
</dbReference>
<gene>
    <name evidence="4" type="ORF">QJS04_geneDACA020631</name>
</gene>
<sequence>MALECMDETAPGAAKPSVSSATRRAIPSPPSEAVAEIKAVARKICDQPLQNPGPRVWAILTAMSKLARQRPQGMNMLLSEEEHCIGRTVEDSRFQISALPISARHCRIYRARVASVFLKDTSTNGTFVNFSKFQKSGPETRLCHGDIISFIANPHDERSYAFVYREVANSVCEDKFIFEEDIASENKRPKGIGIGAPEGPVSLDDVRSLQRSNTELRKELESHVITIETLRSENRTSILRHENELKEVKESVANSYIDQIKDLHHLVDNKEKKLVEVSTTSAELQHTVKDLNERLNASMQSRRESDEIIDSQKATIFELRAQLDEERNQRKGEREKATADLKSALQKVQIEAQEEIKRQADIYLKQHNEQQEVISKLQESEKESRVLVETLRSKLEDARESVIVSEKKVRQLEAQVKDEQVASATGRNKAQMLEAELKGLQEELENEKQVAREEAWAKASAFELEMAAAYRDLTMEKQRFQGARERIILRETQLRSFYSTTEEISALFARQQEQLKAMQKTLEDEENYENASVGIDMNILVLENTHTIRQGEEIQPSRNTLRDDTSVASAQKKVRSATSSTSDGSSATEKHVCDIGSQEDNTQNIECTSADKLHRCSNFAGDTMQIDEEPHTQANIDGSCLNSQLEALKTAEDMEMRAIGTADLLASEVPGSWAISTAPSAHGENESPKSMCNIGDDDKGGVAALLCLSEGQAAGSQTNPSGAPTASSKLSEEQLALSAMMEIVAPDFKGSLRIGGVGDAVEVGSDSDAETEEGSSHSCEDSGEDDDDGDDDEGNASVDDTYG</sequence>
<dbReference type="SMART" id="SM00240">
    <property type="entry name" value="FHA"/>
    <property type="match status" value="1"/>
</dbReference>
<evidence type="ECO:0000313" key="4">
    <source>
        <dbReference type="EMBL" id="KAK1274064.1"/>
    </source>
</evidence>